<dbReference type="SUPFAM" id="SSF50998">
    <property type="entry name" value="Quinoprotein alcohol dehydrogenase-like"/>
    <property type="match status" value="1"/>
</dbReference>
<organism evidence="2 3">
    <name type="scientific">Antarcticimicrobium luteum</name>
    <dbReference type="NCBI Taxonomy" id="2547397"/>
    <lineage>
        <taxon>Bacteria</taxon>
        <taxon>Pseudomonadati</taxon>
        <taxon>Pseudomonadota</taxon>
        <taxon>Alphaproteobacteria</taxon>
        <taxon>Rhodobacterales</taxon>
        <taxon>Paracoccaceae</taxon>
        <taxon>Antarcticimicrobium</taxon>
    </lineage>
</organism>
<dbReference type="SMART" id="SM00564">
    <property type="entry name" value="PQQ"/>
    <property type="match status" value="6"/>
</dbReference>
<evidence type="ECO:0000313" key="3">
    <source>
        <dbReference type="Proteomes" id="UP000295301"/>
    </source>
</evidence>
<comment type="caution">
    <text evidence="2">The sequence shown here is derived from an EMBL/GenBank/DDBJ whole genome shotgun (WGS) entry which is preliminary data.</text>
</comment>
<dbReference type="InterPro" id="IPR002372">
    <property type="entry name" value="PQQ_rpt_dom"/>
</dbReference>
<name>A0A4R5VF53_9RHOB</name>
<dbReference type="Proteomes" id="UP000295301">
    <property type="component" value="Unassembled WGS sequence"/>
</dbReference>
<proteinExistence type="predicted"/>
<reference evidence="2 3" key="1">
    <citation type="submission" date="2019-03" db="EMBL/GenBank/DDBJ databases">
        <title>Ruegeria lutea sp. nov., a novel strain, isolated from marine sediment, the Masan Bay, South Korea.</title>
        <authorList>
            <person name="Kim J."/>
            <person name="Kim D.-Y."/>
            <person name="Lee S.-S."/>
        </authorList>
    </citation>
    <scope>NUCLEOTIDE SEQUENCE [LARGE SCALE GENOMIC DNA]</scope>
    <source>
        <strain evidence="2 3">318-1</strain>
    </source>
</reference>
<dbReference type="PANTHER" id="PTHR34512:SF30">
    <property type="entry name" value="OUTER MEMBRANE PROTEIN ASSEMBLY FACTOR BAMB"/>
    <property type="match status" value="1"/>
</dbReference>
<keyword evidence="3" id="KW-1185">Reference proteome</keyword>
<dbReference type="AlphaFoldDB" id="A0A4R5VF53"/>
<dbReference type="InterPro" id="IPR011047">
    <property type="entry name" value="Quinoprotein_ADH-like_sf"/>
</dbReference>
<sequence length="444" mass="46401">MNAAFSLSRTGLALLGGAVLFLAGCAEPEIILPGEREDIRPFAEARQVEDFSGNVSRAIRLPGQSVNAAWTQAQGTPAYRIAHPALAAAPRLVWSAPIGAGDSRRQRITAAPVVANGLIYTLDAAARVSAVTRDGAVAWSADLTPPADDQEQATGGGLAYHDGTLYVSSGFGLLTALDAATGKQRWQQKLDATGSGQPTVYKGLIYLVAGDDTGWAVHTDDGRIAWQVSATPSITNVLGAPAPALTPDLAIFAFGSGDLMATFRRGGLRRWYASVAGQRKGRAQALIMDVTGSPVVVGKRIYAGNHAGRTVAYELDTGERLWTAQEGALGPVLPAGDSVFAVTDRNQLVRLDARDGATVWAVNLSDYLRDSSKKRGAVYANYGPILAGGRIVVASNDGFLRFFDPKDGSLSASAQVPGGATSAPVVAGRTLYVVSATGELHAFR</sequence>
<evidence type="ECO:0000259" key="1">
    <source>
        <dbReference type="Pfam" id="PF13360"/>
    </source>
</evidence>
<protein>
    <submittedName>
        <fullName evidence="2">Quinoprotein</fullName>
    </submittedName>
</protein>
<dbReference type="InterPro" id="IPR018391">
    <property type="entry name" value="PQQ_b-propeller_rpt"/>
</dbReference>
<evidence type="ECO:0000313" key="2">
    <source>
        <dbReference type="EMBL" id="TDK50453.1"/>
    </source>
</evidence>
<feature type="domain" description="Pyrrolo-quinoline quinone repeat" evidence="1">
    <location>
        <begin position="126"/>
        <end position="361"/>
    </location>
</feature>
<dbReference type="Gene3D" id="2.130.10.10">
    <property type="entry name" value="YVTN repeat-like/Quinoprotein amine dehydrogenase"/>
    <property type="match status" value="1"/>
</dbReference>
<dbReference type="EMBL" id="SMUV01000056">
    <property type="protein sequence ID" value="TDK50453.1"/>
    <property type="molecule type" value="Genomic_DNA"/>
</dbReference>
<dbReference type="InterPro" id="IPR015943">
    <property type="entry name" value="WD40/YVTN_repeat-like_dom_sf"/>
</dbReference>
<dbReference type="Pfam" id="PF13360">
    <property type="entry name" value="PQQ_2"/>
    <property type="match status" value="1"/>
</dbReference>
<dbReference type="RefSeq" id="WP_133358920.1">
    <property type="nucleotide sequence ID" value="NZ_SMUV01000056.1"/>
</dbReference>
<accession>A0A4R5VF53</accession>
<dbReference type="OrthoDB" id="5290752at2"/>
<dbReference type="PANTHER" id="PTHR34512">
    <property type="entry name" value="CELL SURFACE PROTEIN"/>
    <property type="match status" value="1"/>
</dbReference>
<gene>
    <name evidence="2" type="ORF">E1832_06470</name>
</gene>